<dbReference type="AlphaFoldDB" id="A0A1T4XCM8"/>
<feature type="transmembrane region" description="Helical" evidence="1">
    <location>
        <begin position="149"/>
        <end position="173"/>
    </location>
</feature>
<keyword evidence="1" id="KW-0812">Transmembrane</keyword>
<evidence type="ECO:0000256" key="1">
    <source>
        <dbReference type="SAM" id="Phobius"/>
    </source>
</evidence>
<keyword evidence="3" id="KW-1185">Reference proteome</keyword>
<keyword evidence="1" id="KW-0472">Membrane</keyword>
<sequence>MSIAKQYALVTKALLQYDASRYLAALLGLAILSTMRPEEALLPVFPGAANHFILTAILGLCAALTYETLYGNPTPKAILRRGTALFGKTFLLLLVLGHLAMMLFFLTLILPQFGSLLRLAGPVLLPLMQLPFMAAAVNRDFPSAAVRSWKLGLEVGFGMVLMPLVIVGLSWATATLTRPLADLCWWLPAFLTSLVRGGAALPFLVWLIICDRENKARNNDSPSPSPDGSPRTP</sequence>
<feature type="transmembrane region" description="Helical" evidence="1">
    <location>
        <begin position="116"/>
        <end position="137"/>
    </location>
</feature>
<dbReference type="Proteomes" id="UP000190027">
    <property type="component" value="Unassembled WGS sequence"/>
</dbReference>
<dbReference type="RefSeq" id="WP_078717584.1">
    <property type="nucleotide sequence ID" value="NZ_FUYC01000009.1"/>
</dbReference>
<organism evidence="2 3">
    <name type="scientific">Paucidesulfovibrio gracilis DSM 16080</name>
    <dbReference type="NCBI Taxonomy" id="1121449"/>
    <lineage>
        <taxon>Bacteria</taxon>
        <taxon>Pseudomonadati</taxon>
        <taxon>Thermodesulfobacteriota</taxon>
        <taxon>Desulfovibrionia</taxon>
        <taxon>Desulfovibrionales</taxon>
        <taxon>Desulfovibrionaceae</taxon>
        <taxon>Paucidesulfovibrio</taxon>
    </lineage>
</organism>
<evidence type="ECO:0000313" key="3">
    <source>
        <dbReference type="Proteomes" id="UP000190027"/>
    </source>
</evidence>
<reference evidence="2 3" key="1">
    <citation type="submission" date="2017-02" db="EMBL/GenBank/DDBJ databases">
        <authorList>
            <person name="Peterson S.W."/>
        </authorList>
    </citation>
    <scope>NUCLEOTIDE SEQUENCE [LARGE SCALE GENOMIC DNA]</scope>
    <source>
        <strain evidence="2 3">DSM 16080</strain>
    </source>
</reference>
<feature type="transmembrane region" description="Helical" evidence="1">
    <location>
        <begin position="20"/>
        <end position="36"/>
    </location>
</feature>
<accession>A0A1T4XCM8</accession>
<dbReference type="EMBL" id="FUYC01000009">
    <property type="protein sequence ID" value="SKA87236.1"/>
    <property type="molecule type" value="Genomic_DNA"/>
</dbReference>
<proteinExistence type="predicted"/>
<name>A0A1T4XCM8_9BACT</name>
<feature type="transmembrane region" description="Helical" evidence="1">
    <location>
        <begin position="48"/>
        <end position="69"/>
    </location>
</feature>
<protein>
    <submittedName>
        <fullName evidence="2">Uncharacterized protein</fullName>
    </submittedName>
</protein>
<feature type="transmembrane region" description="Helical" evidence="1">
    <location>
        <begin position="185"/>
        <end position="209"/>
    </location>
</feature>
<gene>
    <name evidence="2" type="ORF">SAMN02745704_02029</name>
</gene>
<feature type="transmembrane region" description="Helical" evidence="1">
    <location>
        <begin position="90"/>
        <end position="110"/>
    </location>
</feature>
<keyword evidence="1" id="KW-1133">Transmembrane helix</keyword>
<evidence type="ECO:0000313" key="2">
    <source>
        <dbReference type="EMBL" id="SKA87236.1"/>
    </source>
</evidence>